<dbReference type="Gene3D" id="3.30.2020.40">
    <property type="entry name" value="Uncharacterised protein PF10387, DUF2442"/>
    <property type="match status" value="1"/>
</dbReference>
<proteinExistence type="predicted"/>
<dbReference type="Pfam" id="PF10387">
    <property type="entry name" value="DUF2442"/>
    <property type="match status" value="1"/>
</dbReference>
<dbReference type="EMBL" id="SNRY01000336">
    <property type="protein sequence ID" value="KAA6342278.1"/>
    <property type="molecule type" value="Genomic_DNA"/>
</dbReference>
<sequence>MKILSEKNGIRTLKVKVTMITSRGVSLYVNGHKYYLPYHNYPWFREAKVADILNVEMPDEESLRWEALDVDLHLDSLIHPENYPLVAKMEAVIN</sequence>
<reference evidence="1" key="1">
    <citation type="submission" date="2019-03" db="EMBL/GenBank/DDBJ databases">
        <title>Single cell metagenomics reveals metabolic interactions within the superorganism composed of flagellate Streblomastix strix and complex community of Bacteroidetes bacteria on its surface.</title>
        <authorList>
            <person name="Treitli S.C."/>
            <person name="Kolisko M."/>
            <person name="Husnik F."/>
            <person name="Keeling P."/>
            <person name="Hampl V."/>
        </authorList>
    </citation>
    <scope>NUCLEOTIDE SEQUENCE</scope>
    <source>
        <strain evidence="1">STM</strain>
    </source>
</reference>
<protein>
    <recommendedName>
        <fullName evidence="2">DUF2442 domain-containing protein</fullName>
    </recommendedName>
</protein>
<gene>
    <name evidence="1" type="ORF">EZS27_009963</name>
</gene>
<evidence type="ECO:0008006" key="2">
    <source>
        <dbReference type="Google" id="ProtNLM"/>
    </source>
</evidence>
<comment type="caution">
    <text evidence="1">The sequence shown here is derived from an EMBL/GenBank/DDBJ whole genome shotgun (WGS) entry which is preliminary data.</text>
</comment>
<organism evidence="1">
    <name type="scientific">termite gut metagenome</name>
    <dbReference type="NCBI Taxonomy" id="433724"/>
    <lineage>
        <taxon>unclassified sequences</taxon>
        <taxon>metagenomes</taxon>
        <taxon>organismal metagenomes</taxon>
    </lineage>
</organism>
<accession>A0A5J4S8T6</accession>
<dbReference type="InterPro" id="IPR018841">
    <property type="entry name" value="DUF2442"/>
</dbReference>
<evidence type="ECO:0000313" key="1">
    <source>
        <dbReference type="EMBL" id="KAA6342278.1"/>
    </source>
</evidence>
<dbReference type="AlphaFoldDB" id="A0A5J4S8T6"/>
<name>A0A5J4S8T6_9ZZZZ</name>